<protein>
    <submittedName>
        <fullName evidence="5">Glucose-1-phosphate adenylyltransferase, GlgD subunit</fullName>
        <ecNumber evidence="5">2.7.7.27</ecNumber>
    </submittedName>
</protein>
<proteinExistence type="inferred from homology"/>
<keyword evidence="6" id="KW-1185">Reference proteome</keyword>
<dbReference type="AlphaFoldDB" id="A0A0A7FZX9"/>
<dbReference type="InterPro" id="IPR011831">
    <property type="entry name" value="ADP-Glc_PPase"/>
</dbReference>
<dbReference type="InterPro" id="IPR011004">
    <property type="entry name" value="Trimer_LpxA-like_sf"/>
</dbReference>
<dbReference type="EMBL" id="CP006905">
    <property type="protein sequence ID" value="AIY85168.1"/>
    <property type="molecule type" value="Genomic_DNA"/>
</dbReference>
<dbReference type="InterPro" id="IPR005835">
    <property type="entry name" value="NTP_transferase_dom"/>
</dbReference>
<dbReference type="Pfam" id="PF00483">
    <property type="entry name" value="NTP_transferase"/>
    <property type="match status" value="1"/>
</dbReference>
<dbReference type="PANTHER" id="PTHR43523">
    <property type="entry name" value="GLUCOSE-1-PHOSPHATE ADENYLYLTRANSFERASE-RELATED"/>
    <property type="match status" value="1"/>
</dbReference>
<dbReference type="STRING" id="1561.NPD11_2098"/>
<dbReference type="GO" id="GO:0008878">
    <property type="term" value="F:glucose-1-phosphate adenylyltransferase activity"/>
    <property type="evidence" value="ECO:0007669"/>
    <property type="project" value="UniProtKB-EC"/>
</dbReference>
<dbReference type="RefSeq" id="WP_039311999.1">
    <property type="nucleotide sequence ID" value="NZ_CP006905.1"/>
</dbReference>
<sequence>MNNCLGIINLDENESRMGELVRYRTLAAVPISARYRVIDFVLSNMANSGIEGIGIFTKNKSRSLINHLTNGRPWDLHRKKHGLRVFNFGDYDPSYDDVHNFIENIEFIKESGKEYILLAPSYMICNIDYKNLIKDHIKNKNDITVVYKDVSDAKENFIDCEVLNINEVNRVISIGENIGKENRANINMEMYIMRTDLFIDIVYESIKSGVYRKIKEYIKSNLNDFKVGAFEFKGYLACINSIKSYFDVNLDLLDQKINKELFFDNKPIYTKSQDEAPTQYTKLSNVSNSIVANGSYIEGTVKNCIIGRRVYVGKGTILKDCVIMQNSIIGDNVEMSKVIADKGTVVNENQNINGTENYPVTIQKRKVI</sequence>
<keyword evidence="5" id="KW-0548">Nucleotidyltransferase</keyword>
<evidence type="ECO:0000313" key="6">
    <source>
        <dbReference type="Proteomes" id="UP000030635"/>
    </source>
</evidence>
<reference evidence="5 6" key="1">
    <citation type="journal article" date="2015" name="Infect. Genet. Evol.">
        <title>Genomic sequences of six botulinum neurotoxin-producing strains representing three clostridial species illustrate the mobility and diversity of botulinum neurotoxin genes.</title>
        <authorList>
            <person name="Smith T.J."/>
            <person name="Hill K.K."/>
            <person name="Xie G."/>
            <person name="Foley B.T."/>
            <person name="Williamson C.H."/>
            <person name="Foster J.T."/>
            <person name="Johnson S.L."/>
            <person name="Chertkov O."/>
            <person name="Teshima H."/>
            <person name="Gibbons H.S."/>
            <person name="Johnsky L.A."/>
            <person name="Karavis M.A."/>
            <person name="Smith L.A."/>
        </authorList>
    </citation>
    <scope>NUCLEOTIDE SEQUENCE [LARGE SCALE GENOMIC DNA]</scope>
    <source>
        <strain evidence="5 6">Sullivan</strain>
    </source>
</reference>
<dbReference type="SUPFAM" id="SSF51161">
    <property type="entry name" value="Trimeric LpxA-like enzymes"/>
    <property type="match status" value="1"/>
</dbReference>
<dbReference type="GO" id="GO:0005978">
    <property type="term" value="P:glycogen biosynthetic process"/>
    <property type="evidence" value="ECO:0007669"/>
    <property type="project" value="UniProtKB-KW"/>
</dbReference>
<feature type="domain" description="Glucose-1-phosphate adenylyltransferase/Bifunctional protein GlmU-like C-terminal hexapeptide" evidence="4">
    <location>
        <begin position="283"/>
        <end position="352"/>
    </location>
</feature>
<evidence type="ECO:0000256" key="2">
    <source>
        <dbReference type="ARBA" id="ARBA00023056"/>
    </source>
</evidence>
<comment type="similarity">
    <text evidence="1">Belongs to the bacterial/plant glucose-1-phosphate adenylyltransferase family.</text>
</comment>
<dbReference type="KEGG" id="cbv:U729_894"/>
<dbReference type="Gene3D" id="2.160.10.10">
    <property type="entry name" value="Hexapeptide repeat proteins"/>
    <property type="match status" value="1"/>
</dbReference>
<name>A0A0A7FZX9_9CLOT</name>
<dbReference type="HOGENOM" id="CLU_029499_14_0_9"/>
<dbReference type="InterPro" id="IPR011832">
    <property type="entry name" value="GlgDAde_trans"/>
</dbReference>
<evidence type="ECO:0000259" key="3">
    <source>
        <dbReference type="Pfam" id="PF00483"/>
    </source>
</evidence>
<evidence type="ECO:0000313" key="5">
    <source>
        <dbReference type="EMBL" id="AIY85168.1"/>
    </source>
</evidence>
<dbReference type="EC" id="2.7.7.27" evidence="5"/>
<dbReference type="Pfam" id="PF24894">
    <property type="entry name" value="Hexapep_GlmU"/>
    <property type="match status" value="1"/>
</dbReference>
<dbReference type="Gene3D" id="3.90.550.10">
    <property type="entry name" value="Spore Coat Polysaccharide Biosynthesis Protein SpsA, Chain A"/>
    <property type="match status" value="1"/>
</dbReference>
<dbReference type="OrthoDB" id="9801810at2"/>
<dbReference type="NCBIfam" id="TIGR02092">
    <property type="entry name" value="glgD"/>
    <property type="match status" value="1"/>
</dbReference>
<gene>
    <name evidence="5" type="primary">glgD</name>
    <name evidence="5" type="ORF">U729_894</name>
</gene>
<dbReference type="Proteomes" id="UP000030635">
    <property type="component" value="Chromosome"/>
</dbReference>
<dbReference type="SUPFAM" id="SSF53448">
    <property type="entry name" value="Nucleotide-diphospho-sugar transferases"/>
    <property type="match status" value="1"/>
</dbReference>
<organism evidence="5 6">
    <name type="scientific">Clostridium baratii str. Sullivan</name>
    <dbReference type="NCBI Taxonomy" id="1415775"/>
    <lineage>
        <taxon>Bacteria</taxon>
        <taxon>Bacillati</taxon>
        <taxon>Bacillota</taxon>
        <taxon>Clostridia</taxon>
        <taxon>Eubacteriales</taxon>
        <taxon>Clostridiaceae</taxon>
        <taxon>Clostridium</taxon>
    </lineage>
</organism>
<dbReference type="CDD" id="cd04651">
    <property type="entry name" value="LbH_G1P_AT_C"/>
    <property type="match status" value="1"/>
</dbReference>
<keyword evidence="2" id="KW-0320">Glycogen biosynthesis</keyword>
<dbReference type="CDD" id="cd02508">
    <property type="entry name" value="ADP_Glucose_PP"/>
    <property type="match status" value="1"/>
</dbReference>
<evidence type="ECO:0000259" key="4">
    <source>
        <dbReference type="Pfam" id="PF24894"/>
    </source>
</evidence>
<evidence type="ECO:0000256" key="1">
    <source>
        <dbReference type="ARBA" id="ARBA00010443"/>
    </source>
</evidence>
<accession>A0A0A7FZX9</accession>
<dbReference type="PANTHER" id="PTHR43523:SF6">
    <property type="entry name" value="GLYCOGEN BIOSYNTHESIS PROTEIN GLGD"/>
    <property type="match status" value="1"/>
</dbReference>
<dbReference type="eggNOG" id="COG0448">
    <property type="taxonomic scope" value="Bacteria"/>
</dbReference>
<keyword evidence="5" id="KW-0808">Transferase</keyword>
<dbReference type="InterPro" id="IPR056818">
    <property type="entry name" value="GlmU/GlgC-like_hexapep"/>
</dbReference>
<feature type="domain" description="Nucleotidyl transferase" evidence="3">
    <location>
        <begin position="22"/>
        <end position="254"/>
    </location>
</feature>
<dbReference type="InterPro" id="IPR029044">
    <property type="entry name" value="Nucleotide-diphossugar_trans"/>
</dbReference>